<accession>A0A7X5UUV4</accession>
<dbReference type="GO" id="GO:0046872">
    <property type="term" value="F:metal ion binding"/>
    <property type="evidence" value="ECO:0007669"/>
    <property type="project" value="InterPro"/>
</dbReference>
<sequence>MTRILLAELCQPHDVAIRAARALRDAGEEVVYTGVLGGLDEVLAVVDQEDPEALALAVGSVQGERLLEAIVTALSELPVMRIGIDTDTTQWSERGAICATGSCSRHRR</sequence>
<dbReference type="SUPFAM" id="SSF52242">
    <property type="entry name" value="Cobalamin (vitamin B12)-binding domain"/>
    <property type="match status" value="1"/>
</dbReference>
<keyword evidence="2" id="KW-1185">Reference proteome</keyword>
<proteinExistence type="predicted"/>
<comment type="caution">
    <text evidence="1">The sequence shown here is derived from an EMBL/GenBank/DDBJ whole genome shotgun (WGS) entry which is preliminary data.</text>
</comment>
<gene>
    <name evidence="1" type="ORF">FHU38_004473</name>
</gene>
<dbReference type="InterPro" id="IPR036724">
    <property type="entry name" value="Cobalamin-bd_sf"/>
</dbReference>
<reference evidence="1 2" key="1">
    <citation type="submission" date="2020-03" db="EMBL/GenBank/DDBJ databases">
        <title>Sequencing the genomes of 1000 actinobacteria strains.</title>
        <authorList>
            <person name="Klenk H.-P."/>
        </authorList>
    </citation>
    <scope>NUCLEOTIDE SEQUENCE [LARGE SCALE GENOMIC DNA]</scope>
    <source>
        <strain evidence="1 2">DSM 45685</strain>
    </source>
</reference>
<dbReference type="Proteomes" id="UP000545493">
    <property type="component" value="Unassembled WGS sequence"/>
</dbReference>
<evidence type="ECO:0000313" key="2">
    <source>
        <dbReference type="Proteomes" id="UP000545493"/>
    </source>
</evidence>
<dbReference type="EMBL" id="JAAOYM010000001">
    <property type="protein sequence ID" value="NIJ14129.1"/>
    <property type="molecule type" value="Genomic_DNA"/>
</dbReference>
<dbReference type="Gene3D" id="3.40.50.280">
    <property type="entry name" value="Cobalamin-binding domain"/>
    <property type="match status" value="1"/>
</dbReference>
<protein>
    <submittedName>
        <fullName evidence="1">Methylmalonyl-CoA mutase cobalamin-binding subunit</fullName>
    </submittedName>
</protein>
<dbReference type="AlphaFoldDB" id="A0A7X5UUV4"/>
<organism evidence="1 2">
    <name type="scientific">Saccharomonospora amisosensis</name>
    <dbReference type="NCBI Taxonomy" id="1128677"/>
    <lineage>
        <taxon>Bacteria</taxon>
        <taxon>Bacillati</taxon>
        <taxon>Actinomycetota</taxon>
        <taxon>Actinomycetes</taxon>
        <taxon>Pseudonocardiales</taxon>
        <taxon>Pseudonocardiaceae</taxon>
        <taxon>Saccharomonospora</taxon>
    </lineage>
</organism>
<dbReference type="RefSeq" id="WP_167174731.1">
    <property type="nucleotide sequence ID" value="NZ_JAAOYM010000001.1"/>
</dbReference>
<evidence type="ECO:0000313" key="1">
    <source>
        <dbReference type="EMBL" id="NIJ14129.1"/>
    </source>
</evidence>
<name>A0A7X5UUV4_9PSEU</name>
<dbReference type="GO" id="GO:0031419">
    <property type="term" value="F:cobalamin binding"/>
    <property type="evidence" value="ECO:0007669"/>
    <property type="project" value="InterPro"/>
</dbReference>